<dbReference type="InterPro" id="IPR011990">
    <property type="entry name" value="TPR-like_helical_dom_sf"/>
</dbReference>
<reference evidence="3 4" key="1">
    <citation type="submission" date="2016-11" db="EMBL/GenBank/DDBJ databases">
        <authorList>
            <person name="Jaros S."/>
            <person name="Januszkiewicz K."/>
            <person name="Wedrychowicz H."/>
        </authorList>
    </citation>
    <scope>NUCLEOTIDE SEQUENCE [LARGE SCALE GENOMIC DNA]</scope>
    <source>
        <strain evidence="3 4">DSM 26883</strain>
    </source>
</reference>
<evidence type="ECO:0000256" key="2">
    <source>
        <dbReference type="SAM" id="SignalP"/>
    </source>
</evidence>
<feature type="signal peptide" evidence="2">
    <location>
        <begin position="1"/>
        <end position="22"/>
    </location>
</feature>
<keyword evidence="4" id="KW-1185">Reference proteome</keyword>
<dbReference type="AlphaFoldDB" id="A0A1M4UXN2"/>
<name>A0A1M4UXN2_9BACE</name>
<proteinExistence type="predicted"/>
<dbReference type="PROSITE" id="PS51257">
    <property type="entry name" value="PROKAR_LIPOPROTEIN"/>
    <property type="match status" value="1"/>
</dbReference>
<dbReference type="OrthoDB" id="1109828at2"/>
<keyword evidence="2" id="KW-0732">Signal</keyword>
<evidence type="ECO:0000313" key="4">
    <source>
        <dbReference type="Proteomes" id="UP000184436"/>
    </source>
</evidence>
<gene>
    <name evidence="3" type="ORF">SAMN05444349_10425</name>
</gene>
<dbReference type="Proteomes" id="UP000184436">
    <property type="component" value="Unassembled WGS sequence"/>
</dbReference>
<feature type="chain" id="PRO_5030031104" evidence="2">
    <location>
        <begin position="23"/>
        <end position="574"/>
    </location>
</feature>
<dbReference type="InterPro" id="IPR024302">
    <property type="entry name" value="SusD-like"/>
</dbReference>
<protein>
    <submittedName>
        <fullName evidence="3">Starch-binding associating with outer membrane</fullName>
    </submittedName>
</protein>
<accession>A0A1M4UXN2</accession>
<organism evidence="3 4">
    <name type="scientific">Bacteroides faecichinchillae</name>
    <dbReference type="NCBI Taxonomy" id="871325"/>
    <lineage>
        <taxon>Bacteria</taxon>
        <taxon>Pseudomonadati</taxon>
        <taxon>Bacteroidota</taxon>
        <taxon>Bacteroidia</taxon>
        <taxon>Bacteroidales</taxon>
        <taxon>Bacteroidaceae</taxon>
        <taxon>Bacteroides</taxon>
    </lineage>
</organism>
<feature type="region of interest" description="Disordered" evidence="1">
    <location>
        <begin position="531"/>
        <end position="550"/>
    </location>
</feature>
<dbReference type="SUPFAM" id="SSF48452">
    <property type="entry name" value="TPR-like"/>
    <property type="match status" value="1"/>
</dbReference>
<dbReference type="STRING" id="871325.SAMN05444349_10425"/>
<evidence type="ECO:0000256" key="1">
    <source>
        <dbReference type="SAM" id="MobiDB-lite"/>
    </source>
</evidence>
<dbReference type="Gene3D" id="1.25.40.390">
    <property type="match status" value="1"/>
</dbReference>
<dbReference type="Pfam" id="PF12741">
    <property type="entry name" value="SusD-like"/>
    <property type="match status" value="1"/>
</dbReference>
<sequence>MKFKLYKPLALCVLLMGLTACHDFEELNTNPYAPVYNPEVIGATPDGIDIDYELSESALQSLQGTESAIGSVFANFTYEGVYNDYQVTTNLTHDFYAAYFANNVSGFVTDSPTYRYRDDWSKKRWEHFYDNRTVEEYSQLIKTFWFCGKERYHNAFYITRIYYAFLLSMLTDTYGAVPVEYYVKGAMPTDEKVKYMDQKDVYDTIFKLLDQAITKLHNTPATSQYSLGENDKCYAGDKEKWLRFANTLRLRLALRISNVAPEVAQEQGKKALEDPSGLMQSDDDNMKQTPKYSYITGGNENIYTLLYNWSANVVLSKEMEIAYKEQSNILDPRCEILWWRPTALDDLNQDEPKESDKDFNGCENGETALGGSYTTIYSPSRVFIKQDQRKLDRKHWWCYGREIIWLGYSESLFLRAEAALRKWSAEDPKDLYKKGIEASFSYYQIGADKEGQDKIEEYMNNLKGLEAFDGTDKEAQLEQIITQKWIAVYPNGNEGWAEFRRTDYPRFMKTPKNGNNSGGEVPNGKFIKRLRYPDSESSNPNRPKDVDTQGTRLWWDIADTNNASGIYQTPNNFQ</sequence>
<dbReference type="RefSeq" id="WP_025074786.1">
    <property type="nucleotide sequence ID" value="NZ_FQVD01000004.1"/>
</dbReference>
<feature type="region of interest" description="Disordered" evidence="1">
    <location>
        <begin position="266"/>
        <end position="285"/>
    </location>
</feature>
<dbReference type="EMBL" id="FQVD01000004">
    <property type="protein sequence ID" value="SHE61393.1"/>
    <property type="molecule type" value="Genomic_DNA"/>
</dbReference>
<evidence type="ECO:0000313" key="3">
    <source>
        <dbReference type="EMBL" id="SHE61393.1"/>
    </source>
</evidence>